<dbReference type="GO" id="GO:0043190">
    <property type="term" value="C:ATP-binding cassette (ABC) transporter complex"/>
    <property type="evidence" value="ECO:0007669"/>
    <property type="project" value="TreeGrafter"/>
</dbReference>
<evidence type="ECO:0000313" key="16">
    <source>
        <dbReference type="Proteomes" id="UP000242610"/>
    </source>
</evidence>
<keyword evidence="8 15" id="KW-0067">ATP-binding</keyword>
<evidence type="ECO:0000256" key="3">
    <source>
        <dbReference type="ARBA" id="ARBA00005417"/>
    </source>
</evidence>
<protein>
    <submittedName>
        <fullName evidence="15">Energy-coupling factor transport system ATP-binding protein</fullName>
    </submittedName>
</protein>
<feature type="domain" description="ABC transporter" evidence="14">
    <location>
        <begin position="309"/>
        <end position="546"/>
    </location>
</feature>
<dbReference type="InterPro" id="IPR017871">
    <property type="entry name" value="ABC_transporter-like_CS"/>
</dbReference>
<dbReference type="Pfam" id="PF00005">
    <property type="entry name" value="ABC_tran"/>
    <property type="match status" value="2"/>
</dbReference>
<dbReference type="InterPro" id="IPR003439">
    <property type="entry name" value="ABC_transporter-like_ATP-bd"/>
</dbReference>
<evidence type="ECO:0000256" key="13">
    <source>
        <dbReference type="SAM" id="Phobius"/>
    </source>
</evidence>
<feature type="compositionally biased region" description="Basic and acidic residues" evidence="12">
    <location>
        <begin position="283"/>
        <end position="293"/>
    </location>
</feature>
<dbReference type="Proteomes" id="UP000242610">
    <property type="component" value="Unassembled WGS sequence"/>
</dbReference>
<evidence type="ECO:0000256" key="4">
    <source>
        <dbReference type="ARBA" id="ARBA00022448"/>
    </source>
</evidence>
<evidence type="ECO:0000256" key="11">
    <source>
        <dbReference type="ARBA" id="ARBA00023136"/>
    </source>
</evidence>
<keyword evidence="5" id="KW-1003">Cell membrane</keyword>
<evidence type="ECO:0000313" key="15">
    <source>
        <dbReference type="EMBL" id="SCC78606.1"/>
    </source>
</evidence>
<evidence type="ECO:0000256" key="12">
    <source>
        <dbReference type="SAM" id="MobiDB-lite"/>
    </source>
</evidence>
<evidence type="ECO:0000256" key="2">
    <source>
        <dbReference type="ARBA" id="ARBA00004236"/>
    </source>
</evidence>
<dbReference type="STRING" id="1505727.GA0061077_0340"/>
<sequence length="818" mass="88930">MKWAYKPMNSNINVYAARLQDVRFSYDQGHSWVLDGVDLDIRQGERLCLIGLNGSGKSTLAGLISGLSAPDAGTVELLGTRVFDNNGAHADNYRTAREGIGALFQNPADQIITTKVGEDVAFGPENLAFDADDIDRHVYSALDAVEMLEQIDQNPTYMSGGQQQRVTIAGTIAMSTRMIVLDEPTAMLDHQAQRDVLAVLDHLQSQGVTIVQVTHKPKELRNADRILRLKSGQLQSVDLAKAVQDLSSTSDTSDAKVADSSKIPVLGIRPLEVDPFCHIDKTKKPEEAKEPADMPRATPVHKASGQPIISLKHVSFRYPSADFDTLHDCSMSVLPGESVAIMGRNGTGKSTLTKLIAGLVKPTDGEIEVAGLDLRDLSRRDKIMLRTRVGLVMQQPEHQLFEQTVRQDVSYGPLNQGFTASEADKRASNAMKLLGITDLADRSPFSLSGGQQRLAAIAGVIACNPRILILDEPTAGLDATANECIFNLIRSLQAQGVTIIMVTHSMNQAHHIADRIISLDTEQTATEDNGQETVQANGDMDANGSNHLHIFKTSELKRTGIMTRLDPRVKLVVFLMLTLMMFLVNQPAELLLAAVGTFLITAFSGLKAVELFRSLRGFLILFFVIGIFNMFFVNTGPTLLTLWGLKVTRDGLGLAALYTSRFSLAVLLGIVLLKTTTPTALTDAFASLASPLRRFGLHTQEMALVMSLALRFLPTLANETRSITQAQAARGGSIETGSPMRRLKALAATLIPVFAAALRHSDNLSLALDARCYEEGIHRTHWHAMHVTGKDLIAVALSAAYLTLLLTLKIGLIPMPSL</sequence>
<dbReference type="SUPFAM" id="SSF52540">
    <property type="entry name" value="P-loop containing nucleoside triphosphate hydrolases"/>
    <property type="match status" value="2"/>
</dbReference>
<dbReference type="InterPro" id="IPR050095">
    <property type="entry name" value="ECF_ABC_transporter_ATP-bd"/>
</dbReference>
<dbReference type="InterPro" id="IPR027417">
    <property type="entry name" value="P-loop_NTPase"/>
</dbReference>
<dbReference type="Gene3D" id="3.40.50.300">
    <property type="entry name" value="P-loop containing nucleotide triphosphate hydrolases"/>
    <property type="match status" value="2"/>
</dbReference>
<keyword evidence="11 13" id="KW-0472">Membrane</keyword>
<keyword evidence="9" id="KW-1278">Translocase</keyword>
<dbReference type="PROSITE" id="PS00211">
    <property type="entry name" value="ABC_TRANSPORTER_1"/>
    <property type="match status" value="2"/>
</dbReference>
<feature type="transmembrane region" description="Helical" evidence="13">
    <location>
        <begin position="618"/>
        <end position="640"/>
    </location>
</feature>
<evidence type="ECO:0000259" key="14">
    <source>
        <dbReference type="PROSITE" id="PS50893"/>
    </source>
</evidence>
<proteinExistence type="inferred from homology"/>
<feature type="transmembrane region" description="Helical" evidence="13">
    <location>
        <begin position="792"/>
        <end position="812"/>
    </location>
</feature>
<feature type="region of interest" description="Disordered" evidence="12">
    <location>
        <begin position="283"/>
        <end position="303"/>
    </location>
</feature>
<dbReference type="GO" id="GO:0005524">
    <property type="term" value="F:ATP binding"/>
    <property type="evidence" value="ECO:0007669"/>
    <property type="project" value="UniProtKB-KW"/>
</dbReference>
<name>A0A1C4H146_9BIFI</name>
<keyword evidence="6 13" id="KW-0812">Transmembrane</keyword>
<feature type="transmembrane region" description="Helical" evidence="13">
    <location>
        <begin position="652"/>
        <end position="673"/>
    </location>
</feature>
<evidence type="ECO:0000256" key="6">
    <source>
        <dbReference type="ARBA" id="ARBA00022692"/>
    </source>
</evidence>
<accession>A0A1C4H146</accession>
<evidence type="ECO:0000256" key="7">
    <source>
        <dbReference type="ARBA" id="ARBA00022741"/>
    </source>
</evidence>
<dbReference type="NCBIfam" id="NF010167">
    <property type="entry name" value="PRK13648.1"/>
    <property type="match status" value="2"/>
</dbReference>
<dbReference type="SMART" id="SM00382">
    <property type="entry name" value="AAA"/>
    <property type="match status" value="2"/>
</dbReference>
<keyword evidence="7" id="KW-0547">Nucleotide-binding</keyword>
<dbReference type="EMBL" id="FMBL01000001">
    <property type="protein sequence ID" value="SCC78606.1"/>
    <property type="molecule type" value="Genomic_DNA"/>
</dbReference>
<dbReference type="FunFam" id="3.40.50.300:FF:000224">
    <property type="entry name" value="Energy-coupling factor transporter ATP-binding protein EcfA"/>
    <property type="match status" value="1"/>
</dbReference>
<dbReference type="PROSITE" id="PS50893">
    <property type="entry name" value="ABC_TRANSPORTER_2"/>
    <property type="match status" value="2"/>
</dbReference>
<feature type="transmembrane region" description="Helical" evidence="13">
    <location>
        <begin position="590"/>
        <end position="606"/>
    </location>
</feature>
<evidence type="ECO:0000256" key="10">
    <source>
        <dbReference type="ARBA" id="ARBA00022989"/>
    </source>
</evidence>
<dbReference type="InterPro" id="IPR003339">
    <property type="entry name" value="ABC/ECF_trnsptr_transmembrane"/>
</dbReference>
<organism evidence="15 16">
    <name type="scientific">Bifidobacterium commune</name>
    <dbReference type="NCBI Taxonomy" id="1505727"/>
    <lineage>
        <taxon>Bacteria</taxon>
        <taxon>Bacillati</taxon>
        <taxon>Actinomycetota</taxon>
        <taxon>Actinomycetes</taxon>
        <taxon>Bifidobacteriales</taxon>
        <taxon>Bifidobacteriaceae</taxon>
        <taxon>Bifidobacterium</taxon>
    </lineage>
</organism>
<dbReference type="AlphaFoldDB" id="A0A1C4H146"/>
<evidence type="ECO:0000256" key="9">
    <source>
        <dbReference type="ARBA" id="ARBA00022967"/>
    </source>
</evidence>
<dbReference type="PANTHER" id="PTHR43553">
    <property type="entry name" value="HEAVY METAL TRANSPORTER"/>
    <property type="match status" value="1"/>
</dbReference>
<keyword evidence="4" id="KW-0813">Transport</keyword>
<comment type="similarity">
    <text evidence="3">Belongs to the ABC transporter superfamily.</text>
</comment>
<dbReference type="Pfam" id="PF02361">
    <property type="entry name" value="CbiQ"/>
    <property type="match status" value="1"/>
</dbReference>
<gene>
    <name evidence="15" type="ORF">GA0061077_0340</name>
</gene>
<feature type="domain" description="ABC transporter" evidence="14">
    <location>
        <begin position="17"/>
        <end position="256"/>
    </location>
</feature>
<reference evidence="16" key="1">
    <citation type="submission" date="2016-08" db="EMBL/GenBank/DDBJ databases">
        <authorList>
            <person name="Varghese N."/>
            <person name="Submissions Spin"/>
        </authorList>
    </citation>
    <scope>NUCLEOTIDE SEQUENCE [LARGE SCALE GENOMIC DNA]</scope>
    <source>
        <strain evidence="16">R-52791</strain>
    </source>
</reference>
<dbReference type="GO" id="GO:0016887">
    <property type="term" value="F:ATP hydrolysis activity"/>
    <property type="evidence" value="ECO:0007669"/>
    <property type="project" value="InterPro"/>
</dbReference>
<dbReference type="InterPro" id="IPR015856">
    <property type="entry name" value="ABC_transpr_CbiO/EcfA_su"/>
</dbReference>
<dbReference type="CDD" id="cd16914">
    <property type="entry name" value="EcfT"/>
    <property type="match status" value="1"/>
</dbReference>
<dbReference type="CDD" id="cd03225">
    <property type="entry name" value="ABC_cobalt_CbiO_domain1"/>
    <property type="match status" value="2"/>
</dbReference>
<keyword evidence="16" id="KW-1185">Reference proteome</keyword>
<dbReference type="InterPro" id="IPR003593">
    <property type="entry name" value="AAA+_ATPase"/>
</dbReference>
<dbReference type="GO" id="GO:0042626">
    <property type="term" value="F:ATPase-coupled transmembrane transporter activity"/>
    <property type="evidence" value="ECO:0007669"/>
    <property type="project" value="TreeGrafter"/>
</dbReference>
<evidence type="ECO:0000256" key="1">
    <source>
        <dbReference type="ARBA" id="ARBA00004141"/>
    </source>
</evidence>
<comment type="subcellular location">
    <subcellularLocation>
        <location evidence="2">Cell membrane</location>
    </subcellularLocation>
    <subcellularLocation>
        <location evidence="1">Membrane</location>
        <topology evidence="1">Multi-pass membrane protein</topology>
    </subcellularLocation>
</comment>
<keyword evidence="10 13" id="KW-1133">Transmembrane helix</keyword>
<evidence type="ECO:0000256" key="8">
    <source>
        <dbReference type="ARBA" id="ARBA00022840"/>
    </source>
</evidence>
<evidence type="ECO:0000256" key="5">
    <source>
        <dbReference type="ARBA" id="ARBA00022475"/>
    </source>
</evidence>